<keyword evidence="2" id="KW-0695">RNA-directed DNA polymerase</keyword>
<name>A0A6M2D8K1_RHIMP</name>
<accession>A0A6M2D8K1</accession>
<dbReference type="GO" id="GO:0003964">
    <property type="term" value="F:RNA-directed DNA polymerase activity"/>
    <property type="evidence" value="ECO:0007669"/>
    <property type="project" value="UniProtKB-KW"/>
</dbReference>
<sequence>MERIQHALKNGGSVKALKRKLGIGKSRMYALRDKEGKITTNMDRIVKIAEEFYRDLYSSPDNHDLNTIRTSSNPDDTPPVMIEEVRKALESMQRGKAAGEDQVTSDLLKDGGQIVLEKLATLFTRCLLAGRVPESWKNANIILIHKKGDDKDLKNYRPISLLSVVYKLFTKVIANRVKKTLEFNQPKEQAGFRTGYSTIDHIHTINQVIEKCSEYNQPLYIAFIDYEKAFDSVEISAVAQALRN</sequence>
<dbReference type="InterPro" id="IPR043502">
    <property type="entry name" value="DNA/RNA_pol_sf"/>
</dbReference>
<keyword evidence="2" id="KW-0540">Nuclease</keyword>
<keyword evidence="2" id="KW-0378">Hydrolase</keyword>
<keyword evidence="2" id="KW-0255">Endonuclease</keyword>
<dbReference type="InterPro" id="IPR000477">
    <property type="entry name" value="RT_dom"/>
</dbReference>
<dbReference type="VEuPathDB" id="VectorBase:LOC119172996"/>
<dbReference type="SUPFAM" id="SSF56672">
    <property type="entry name" value="DNA/RNA polymerases"/>
    <property type="match status" value="1"/>
</dbReference>
<reference evidence="2" key="1">
    <citation type="submission" date="2019-09" db="EMBL/GenBank/DDBJ databases">
        <title>Organ-specific transcriptomic study of the physiology of the cattle tick, Rhipicephalus microplus.</title>
        <authorList>
            <person name="Tirloni L."/>
            <person name="Braz G."/>
            <person name="Gandara A.C.P."/>
            <person name="Sabadin G.A."/>
            <person name="da Silva R.M."/>
            <person name="Guizzo M.G."/>
            <person name="Machado J.A."/>
            <person name="Costa E.P."/>
            <person name="Gomes H.F."/>
            <person name="Moraes J."/>
            <person name="Mota M.B.S."/>
            <person name="Mesquita R.D."/>
            <person name="Alvarenga P.H."/>
            <person name="Alves F."/>
            <person name="Seixas A."/>
            <person name="da Fonseca R.N."/>
            <person name="Fogaca A."/>
            <person name="Logullo C."/>
            <person name="Tanaka A."/>
            <person name="Daffre S."/>
            <person name="Termignoni C."/>
            <person name="Vaz I.S.Jr."/>
            <person name="Oliveira P.L."/>
            <person name="Ribeiro J.M."/>
        </authorList>
    </citation>
    <scope>NUCLEOTIDE SEQUENCE</scope>
    <source>
        <strain evidence="2">Porto Alegre</strain>
    </source>
</reference>
<dbReference type="OrthoDB" id="6515678at2759"/>
<dbReference type="Pfam" id="PF00078">
    <property type="entry name" value="RVT_1"/>
    <property type="match status" value="1"/>
</dbReference>
<protein>
    <submittedName>
        <fullName evidence="2">Putative endonuclease-reverse transcriptase</fullName>
    </submittedName>
</protein>
<dbReference type="GO" id="GO:0004519">
    <property type="term" value="F:endonuclease activity"/>
    <property type="evidence" value="ECO:0007669"/>
    <property type="project" value="UniProtKB-KW"/>
</dbReference>
<dbReference type="PANTHER" id="PTHR19446">
    <property type="entry name" value="REVERSE TRANSCRIPTASES"/>
    <property type="match status" value="1"/>
</dbReference>
<evidence type="ECO:0000259" key="1">
    <source>
        <dbReference type="PROSITE" id="PS50878"/>
    </source>
</evidence>
<dbReference type="PROSITE" id="PS50878">
    <property type="entry name" value="RT_POL"/>
    <property type="match status" value="1"/>
</dbReference>
<feature type="domain" description="Reverse transcriptase" evidence="1">
    <location>
        <begin position="125"/>
        <end position="244"/>
    </location>
</feature>
<proteinExistence type="predicted"/>
<dbReference type="EMBL" id="GHWJ01009323">
    <property type="protein sequence ID" value="NOV42060.1"/>
    <property type="molecule type" value="Transcribed_RNA"/>
</dbReference>
<keyword evidence="2" id="KW-0548">Nucleotidyltransferase</keyword>
<dbReference type="CDD" id="cd01650">
    <property type="entry name" value="RT_nLTR_like"/>
    <property type="match status" value="1"/>
</dbReference>
<dbReference type="AlphaFoldDB" id="A0A6M2D8K1"/>
<evidence type="ECO:0000313" key="2">
    <source>
        <dbReference type="EMBL" id="NOV42060.1"/>
    </source>
</evidence>
<organism evidence="2">
    <name type="scientific">Rhipicephalus microplus</name>
    <name type="common">Cattle tick</name>
    <name type="synonym">Boophilus microplus</name>
    <dbReference type="NCBI Taxonomy" id="6941"/>
    <lineage>
        <taxon>Eukaryota</taxon>
        <taxon>Metazoa</taxon>
        <taxon>Ecdysozoa</taxon>
        <taxon>Arthropoda</taxon>
        <taxon>Chelicerata</taxon>
        <taxon>Arachnida</taxon>
        <taxon>Acari</taxon>
        <taxon>Parasitiformes</taxon>
        <taxon>Ixodida</taxon>
        <taxon>Ixodoidea</taxon>
        <taxon>Ixodidae</taxon>
        <taxon>Rhipicephalinae</taxon>
        <taxon>Rhipicephalus</taxon>
        <taxon>Boophilus</taxon>
    </lineage>
</organism>
<keyword evidence="2" id="KW-0808">Transferase</keyword>